<reference evidence="5" key="1">
    <citation type="submission" date="2013-12" db="EMBL/GenBank/DDBJ databases">
        <authorList>
            <person name="Aslett M."/>
        </authorList>
    </citation>
    <scope>NUCLEOTIDE SEQUENCE [LARGE SCALE GENOMIC DNA]</scope>
    <source>
        <strain evidence="5">Lindley</strain>
    </source>
</reference>
<dbReference type="InterPro" id="IPR001313">
    <property type="entry name" value="Pumilio_RNA-bd_rpt"/>
</dbReference>
<dbReference type="InterPro" id="IPR016024">
    <property type="entry name" value="ARM-type_fold"/>
</dbReference>
<dbReference type="GO" id="GO:0030154">
    <property type="term" value="P:cell differentiation"/>
    <property type="evidence" value="ECO:0007669"/>
    <property type="project" value="UniProtKB-KW"/>
</dbReference>
<dbReference type="InterPro" id="IPR011989">
    <property type="entry name" value="ARM-like"/>
</dbReference>
<proteinExistence type="predicted"/>
<evidence type="ECO:0000256" key="4">
    <source>
        <dbReference type="PROSITE-ProRule" id="PRU00317"/>
    </source>
</evidence>
<dbReference type="GO" id="GO:0003730">
    <property type="term" value="F:mRNA 3'-UTR binding"/>
    <property type="evidence" value="ECO:0007669"/>
    <property type="project" value="TreeGrafter"/>
</dbReference>
<sequence length="68" mass="7623">MGQGEAGISWTAEDRERIVRSLQGDVLKYAQHKFASNVIKKCVVFGTTEQRNALIDQRRTGSRLCNSP</sequence>
<dbReference type="WBParaSite" id="GPLIN_001146000">
    <property type="protein sequence ID" value="GPLIN_001146000"/>
    <property type="gene ID" value="GPLIN_001146000"/>
</dbReference>
<dbReference type="PANTHER" id="PTHR12537">
    <property type="entry name" value="RNA BINDING PROTEIN PUMILIO-RELATED"/>
    <property type="match status" value="1"/>
</dbReference>
<dbReference type="AlphaFoldDB" id="A0A183C267"/>
<feature type="repeat" description="Pumilio" evidence="4">
    <location>
        <begin position="21"/>
        <end position="56"/>
    </location>
</feature>
<dbReference type="GO" id="GO:0010608">
    <property type="term" value="P:post-transcriptional regulation of gene expression"/>
    <property type="evidence" value="ECO:0007669"/>
    <property type="project" value="TreeGrafter"/>
</dbReference>
<reference evidence="5" key="2">
    <citation type="submission" date="2014-05" db="EMBL/GenBank/DDBJ databases">
        <title>The genome and life-stage specific transcriptomes of Globodera pallida elucidate key aspects of plant parasitism by a cyst nematode.</title>
        <authorList>
            <person name="Cotton J.A."/>
            <person name="Lilley C.J."/>
            <person name="Jones L.M."/>
            <person name="Kikuchi T."/>
            <person name="Reid A.J."/>
            <person name="Thorpe P."/>
            <person name="Tsai I.J."/>
            <person name="Beasley H."/>
            <person name="Blok V."/>
            <person name="Cock P.J.A."/>
            <person name="Van den Akker S.E."/>
            <person name="Holroyd N."/>
            <person name="Hunt M."/>
            <person name="Mantelin S."/>
            <person name="Naghra H."/>
            <person name="Pain A."/>
            <person name="Palomares-Rius J.E."/>
            <person name="Zarowiecki M."/>
            <person name="Berriman M."/>
            <person name="Jones J.T."/>
            <person name="Urwin P.E."/>
        </authorList>
    </citation>
    <scope>NUCLEOTIDE SEQUENCE [LARGE SCALE GENOMIC DNA]</scope>
    <source>
        <strain evidence="5">Lindley</strain>
    </source>
</reference>
<name>A0A183C267_GLOPA</name>
<dbReference type="PROSITE" id="PS50302">
    <property type="entry name" value="PUM"/>
    <property type="match status" value="1"/>
</dbReference>
<organism evidence="5 6">
    <name type="scientific">Globodera pallida</name>
    <name type="common">Potato cyst nematode worm</name>
    <name type="synonym">Heterodera pallida</name>
    <dbReference type="NCBI Taxonomy" id="36090"/>
    <lineage>
        <taxon>Eukaryota</taxon>
        <taxon>Metazoa</taxon>
        <taxon>Ecdysozoa</taxon>
        <taxon>Nematoda</taxon>
        <taxon>Chromadorea</taxon>
        <taxon>Rhabditida</taxon>
        <taxon>Tylenchina</taxon>
        <taxon>Tylenchomorpha</taxon>
        <taxon>Tylenchoidea</taxon>
        <taxon>Heteroderidae</taxon>
        <taxon>Heteroderinae</taxon>
        <taxon>Globodera</taxon>
    </lineage>
</organism>
<evidence type="ECO:0000313" key="5">
    <source>
        <dbReference type="Proteomes" id="UP000050741"/>
    </source>
</evidence>
<dbReference type="PANTHER" id="PTHR12537:SF12">
    <property type="entry name" value="MATERNAL PROTEIN PUMILIO"/>
    <property type="match status" value="1"/>
</dbReference>
<evidence type="ECO:0000313" key="6">
    <source>
        <dbReference type="WBParaSite" id="GPLIN_000696100"/>
    </source>
</evidence>
<keyword evidence="3" id="KW-0221">Differentiation</keyword>
<dbReference type="Proteomes" id="UP000050741">
    <property type="component" value="Unassembled WGS sequence"/>
</dbReference>
<evidence type="ECO:0000256" key="2">
    <source>
        <dbReference type="ARBA" id="ARBA00022737"/>
    </source>
</evidence>
<dbReference type="Gene3D" id="1.25.10.10">
    <property type="entry name" value="Leucine-rich Repeat Variant"/>
    <property type="match status" value="1"/>
</dbReference>
<evidence type="ECO:0000256" key="3">
    <source>
        <dbReference type="ARBA" id="ARBA00022782"/>
    </source>
</evidence>
<dbReference type="WBParaSite" id="GPLIN_000696100">
    <property type="protein sequence ID" value="GPLIN_000696100"/>
    <property type="gene ID" value="GPLIN_000696100"/>
</dbReference>
<keyword evidence="2" id="KW-0677">Repeat</keyword>
<keyword evidence="5" id="KW-1185">Reference proteome</keyword>
<dbReference type="SUPFAM" id="SSF48371">
    <property type="entry name" value="ARM repeat"/>
    <property type="match status" value="1"/>
</dbReference>
<dbReference type="GO" id="GO:0005737">
    <property type="term" value="C:cytoplasm"/>
    <property type="evidence" value="ECO:0007669"/>
    <property type="project" value="TreeGrafter"/>
</dbReference>
<reference evidence="6 7" key="3">
    <citation type="submission" date="2016-06" db="UniProtKB">
        <authorList>
            <consortium name="WormBaseParasite"/>
        </authorList>
    </citation>
    <scope>IDENTIFICATION</scope>
</reference>
<accession>A0A183C267</accession>
<protein>
    <submittedName>
        <fullName evidence="6 7">SANT domain-containing protein</fullName>
    </submittedName>
</protein>
<evidence type="ECO:0000313" key="7">
    <source>
        <dbReference type="WBParaSite" id="GPLIN_001146000"/>
    </source>
</evidence>
<dbReference type="SMART" id="SM00025">
    <property type="entry name" value="Pumilio"/>
    <property type="match status" value="1"/>
</dbReference>
<keyword evidence="1" id="KW-0217">Developmental protein</keyword>
<dbReference type="Pfam" id="PF00806">
    <property type="entry name" value="PUF"/>
    <property type="match status" value="1"/>
</dbReference>
<dbReference type="GO" id="GO:0005634">
    <property type="term" value="C:nucleus"/>
    <property type="evidence" value="ECO:0007669"/>
    <property type="project" value="TreeGrafter"/>
</dbReference>
<evidence type="ECO:0000256" key="1">
    <source>
        <dbReference type="ARBA" id="ARBA00022473"/>
    </source>
</evidence>